<dbReference type="STRING" id="418985.A0A1V9X507"/>
<dbReference type="GO" id="GO:0030145">
    <property type="term" value="F:manganese ion binding"/>
    <property type="evidence" value="ECO:0007669"/>
    <property type="project" value="InterPro"/>
</dbReference>
<dbReference type="EMBL" id="MNPL01023493">
    <property type="protein sequence ID" value="OQR68700.1"/>
    <property type="molecule type" value="Genomic_DNA"/>
</dbReference>
<dbReference type="PANTHER" id="PTHR11963:SF48">
    <property type="entry name" value="DIPEPTIDASE B, ISOFORM A"/>
    <property type="match status" value="1"/>
</dbReference>
<keyword evidence="7" id="KW-1185">Reference proteome</keyword>
<dbReference type="GO" id="GO:0006508">
    <property type="term" value="P:proteolysis"/>
    <property type="evidence" value="ECO:0007669"/>
    <property type="project" value="UniProtKB-KW"/>
</dbReference>
<dbReference type="GO" id="GO:0005737">
    <property type="term" value="C:cytoplasm"/>
    <property type="evidence" value="ECO:0007669"/>
    <property type="project" value="InterPro"/>
</dbReference>
<evidence type="ECO:0000256" key="3">
    <source>
        <dbReference type="ARBA" id="ARBA00022670"/>
    </source>
</evidence>
<proteinExistence type="inferred from homology"/>
<name>A0A1V9X507_9ACAR</name>
<dbReference type="OrthoDB" id="10041421at2759"/>
<dbReference type="Proteomes" id="UP000192247">
    <property type="component" value="Unassembled WGS sequence"/>
</dbReference>
<comment type="similarity">
    <text evidence="1">Belongs to the peptidase M17 family.</text>
</comment>
<feature type="domain" description="Cytosol aminopeptidase" evidence="5">
    <location>
        <begin position="350"/>
        <end position="357"/>
    </location>
</feature>
<evidence type="ECO:0000313" key="6">
    <source>
        <dbReference type="EMBL" id="OQR68700.1"/>
    </source>
</evidence>
<evidence type="ECO:0000313" key="7">
    <source>
        <dbReference type="Proteomes" id="UP000192247"/>
    </source>
</evidence>
<protein>
    <submittedName>
        <fullName evidence="6">Putative aminopeptidase W07G4.4-like</fullName>
    </submittedName>
</protein>
<reference evidence="6 7" key="1">
    <citation type="journal article" date="2017" name="Gigascience">
        <title>Draft genome of the honey bee ectoparasitic mite, Tropilaelaps mercedesae, is shaped by the parasitic life history.</title>
        <authorList>
            <person name="Dong X."/>
            <person name="Armstrong S.D."/>
            <person name="Xia D."/>
            <person name="Makepeace B.L."/>
            <person name="Darby A.C."/>
            <person name="Kadowaki T."/>
        </authorList>
    </citation>
    <scope>NUCLEOTIDE SEQUENCE [LARGE SCALE GENOMIC DNA]</scope>
    <source>
        <strain evidence="6">Wuxi-XJTLU</strain>
    </source>
</reference>
<organism evidence="6 7">
    <name type="scientific">Tropilaelaps mercedesae</name>
    <dbReference type="NCBI Taxonomy" id="418985"/>
    <lineage>
        <taxon>Eukaryota</taxon>
        <taxon>Metazoa</taxon>
        <taxon>Ecdysozoa</taxon>
        <taxon>Arthropoda</taxon>
        <taxon>Chelicerata</taxon>
        <taxon>Arachnida</taxon>
        <taxon>Acari</taxon>
        <taxon>Parasitiformes</taxon>
        <taxon>Mesostigmata</taxon>
        <taxon>Gamasina</taxon>
        <taxon>Dermanyssoidea</taxon>
        <taxon>Laelapidae</taxon>
        <taxon>Tropilaelaps</taxon>
    </lineage>
</organism>
<accession>A0A1V9X507</accession>
<dbReference type="InterPro" id="IPR011356">
    <property type="entry name" value="Leucine_aapep/pepB"/>
</dbReference>
<evidence type="ECO:0000256" key="1">
    <source>
        <dbReference type="ARBA" id="ARBA00009528"/>
    </source>
</evidence>
<dbReference type="GO" id="GO:0070006">
    <property type="term" value="F:metalloaminopeptidase activity"/>
    <property type="evidence" value="ECO:0007669"/>
    <property type="project" value="InterPro"/>
</dbReference>
<dbReference type="PANTHER" id="PTHR11963">
    <property type="entry name" value="LEUCINE AMINOPEPTIDASE-RELATED"/>
    <property type="match status" value="1"/>
</dbReference>
<evidence type="ECO:0000256" key="4">
    <source>
        <dbReference type="ARBA" id="ARBA00022801"/>
    </source>
</evidence>
<dbReference type="FunCoup" id="A0A1V9X507">
    <property type="interactions" value="355"/>
</dbReference>
<dbReference type="InParanoid" id="A0A1V9X507"/>
<dbReference type="AlphaFoldDB" id="A0A1V9X507"/>
<evidence type="ECO:0000259" key="5">
    <source>
        <dbReference type="PROSITE" id="PS00631"/>
    </source>
</evidence>
<sequence length="524" mass="56074">MSGAKECIDFLKANVKLEESISVDDYDCIVIVGTSLCPKALAKANGFAAALEAVKETDAAFDKQVSLLSVNGTRVVYSPTGPLNRDHDDVRVFYDAAVKGVKRALSAGAKKPLVSLPAGPLHPHTGFSIEAATVLGSLEAIYVPLEIREDVPDRKRKVNKIGFLNFTGGASRLSYLLNVESGRIACRDIGGSDPERMAPPKVEEYVTQLFANTPVAVKVVANREQLEANYPCLAAVDRCASHLKRHNARMIFLEYRDGTAEEVIALVGKGVTYDTGGADIKAGGVMAGMHRDKCGSAAVAGFFQTLVAAKCKNIRVLGAMCMVRNSVGSDSYVADELITSRAGVRIRVGNTDAEGRMVMVDALAEMKERILEAGAPDKAHIYTIATLTGHACLAVGEPYSISIDNGPARANNSSQTLQAAGEQVGDMFEISTLRREDYSMVEGKSEYEDILQCNNAPSSRTRRGHQFPVAFLIRVAGLDKHGRDSAKPIAYSHLDIAASSGPFPGIPSGAPVPALAQKYIYPRI</sequence>
<evidence type="ECO:0000256" key="2">
    <source>
        <dbReference type="ARBA" id="ARBA00022438"/>
    </source>
</evidence>
<dbReference type="PROSITE" id="PS00631">
    <property type="entry name" value="CYTOSOL_AP"/>
    <property type="match status" value="1"/>
</dbReference>
<keyword evidence="4" id="KW-0378">Hydrolase</keyword>
<dbReference type="Pfam" id="PF00883">
    <property type="entry name" value="Peptidase_M17"/>
    <property type="match status" value="1"/>
</dbReference>
<dbReference type="SUPFAM" id="SSF53187">
    <property type="entry name" value="Zn-dependent exopeptidases"/>
    <property type="match status" value="1"/>
</dbReference>
<dbReference type="InterPro" id="IPR000819">
    <property type="entry name" value="Peptidase_M17_C"/>
</dbReference>
<dbReference type="Gene3D" id="3.40.630.10">
    <property type="entry name" value="Zn peptidases"/>
    <property type="match status" value="1"/>
</dbReference>
<gene>
    <name evidence="6" type="ORF">BIW11_01970</name>
</gene>
<keyword evidence="2 6" id="KW-0031">Aminopeptidase</keyword>
<keyword evidence="3" id="KW-0645">Protease</keyword>
<dbReference type="PRINTS" id="PR00481">
    <property type="entry name" value="LAMNOPPTDASE"/>
</dbReference>
<comment type="caution">
    <text evidence="6">The sequence shown here is derived from an EMBL/GenBank/DDBJ whole genome shotgun (WGS) entry which is preliminary data.</text>
</comment>